<name>A0A8H3LX74_9GLOM</name>
<dbReference type="EMBL" id="BLAL01000252">
    <property type="protein sequence ID" value="GES96593.1"/>
    <property type="molecule type" value="Genomic_DNA"/>
</dbReference>
<comment type="caution">
    <text evidence="1">The sequence shown here is derived from an EMBL/GenBank/DDBJ whole genome shotgun (WGS) entry which is preliminary data.</text>
</comment>
<evidence type="ECO:0000313" key="1">
    <source>
        <dbReference type="EMBL" id="GES96593.1"/>
    </source>
</evidence>
<organism evidence="1 2">
    <name type="scientific">Rhizophagus clarus</name>
    <dbReference type="NCBI Taxonomy" id="94130"/>
    <lineage>
        <taxon>Eukaryota</taxon>
        <taxon>Fungi</taxon>
        <taxon>Fungi incertae sedis</taxon>
        <taxon>Mucoromycota</taxon>
        <taxon>Glomeromycotina</taxon>
        <taxon>Glomeromycetes</taxon>
        <taxon>Glomerales</taxon>
        <taxon>Glomeraceae</taxon>
        <taxon>Rhizophagus</taxon>
    </lineage>
</organism>
<dbReference type="AlphaFoldDB" id="A0A8H3LX74"/>
<evidence type="ECO:0000313" key="2">
    <source>
        <dbReference type="Proteomes" id="UP000615446"/>
    </source>
</evidence>
<proteinExistence type="predicted"/>
<gene>
    <name evidence="1" type="ORF">RCL2_002321700</name>
</gene>
<accession>A0A8H3LX74</accession>
<protein>
    <submittedName>
        <fullName evidence="1">Uncharacterized protein</fullName>
    </submittedName>
</protein>
<sequence>MVFFTEIYTIYTKSIVAQIDLTHQVNHIHISVAGHDYATISILRCSHLIKRDHKLDYWVEKWVVSPLPWYQIFSGQIDWEFEIQEKVGVPISTAKGSQFRIVFSKQTSKEFKPGSSIILEQLVLKSDPLWEDTEGKSP</sequence>
<reference evidence="1" key="1">
    <citation type="submission" date="2019-10" db="EMBL/GenBank/DDBJ databases">
        <title>Conservation and host-specific expression of non-tandemly repeated heterogenous ribosome RNA gene in arbuscular mycorrhizal fungi.</title>
        <authorList>
            <person name="Maeda T."/>
            <person name="Kobayashi Y."/>
            <person name="Nakagawa T."/>
            <person name="Ezawa T."/>
            <person name="Yamaguchi K."/>
            <person name="Bino T."/>
            <person name="Nishimoto Y."/>
            <person name="Shigenobu S."/>
            <person name="Kawaguchi M."/>
        </authorList>
    </citation>
    <scope>NUCLEOTIDE SEQUENCE</scope>
    <source>
        <strain evidence="1">HR1</strain>
    </source>
</reference>
<dbReference type="Proteomes" id="UP000615446">
    <property type="component" value="Unassembled WGS sequence"/>
</dbReference>